<organism evidence="2 3">
    <name type="scientific">Rhodotorula diobovata</name>
    <dbReference type="NCBI Taxonomy" id="5288"/>
    <lineage>
        <taxon>Eukaryota</taxon>
        <taxon>Fungi</taxon>
        <taxon>Dikarya</taxon>
        <taxon>Basidiomycota</taxon>
        <taxon>Pucciniomycotina</taxon>
        <taxon>Microbotryomycetes</taxon>
        <taxon>Sporidiobolales</taxon>
        <taxon>Sporidiobolaceae</taxon>
        <taxon>Rhodotorula</taxon>
    </lineage>
</organism>
<dbReference type="AlphaFoldDB" id="A0A5C5FYT3"/>
<feature type="compositionally biased region" description="Basic residues" evidence="1">
    <location>
        <begin position="1"/>
        <end position="10"/>
    </location>
</feature>
<reference evidence="2 3" key="1">
    <citation type="submission" date="2019-03" db="EMBL/GenBank/DDBJ databases">
        <title>Rhodosporidium diobovatum UCD-FST 08-225 genome sequencing, assembly, and annotation.</title>
        <authorList>
            <person name="Fakankun I.U."/>
            <person name="Fristensky B."/>
            <person name="Levin D.B."/>
        </authorList>
    </citation>
    <scope>NUCLEOTIDE SEQUENCE [LARGE SCALE GENOMIC DNA]</scope>
    <source>
        <strain evidence="2 3">UCD-FST 08-225</strain>
    </source>
</reference>
<feature type="compositionally biased region" description="Low complexity" evidence="1">
    <location>
        <begin position="203"/>
        <end position="217"/>
    </location>
</feature>
<evidence type="ECO:0000313" key="3">
    <source>
        <dbReference type="Proteomes" id="UP000311382"/>
    </source>
</evidence>
<keyword evidence="3" id="KW-1185">Reference proteome</keyword>
<evidence type="ECO:0000256" key="1">
    <source>
        <dbReference type="SAM" id="MobiDB-lite"/>
    </source>
</evidence>
<feature type="compositionally biased region" description="Basic and acidic residues" evidence="1">
    <location>
        <begin position="35"/>
        <end position="57"/>
    </location>
</feature>
<feature type="compositionally biased region" description="Pro residues" evidence="1">
    <location>
        <begin position="140"/>
        <end position="153"/>
    </location>
</feature>
<dbReference type="Proteomes" id="UP000311382">
    <property type="component" value="Unassembled WGS sequence"/>
</dbReference>
<proteinExistence type="predicted"/>
<sequence>MVTRNGRRKAREPSASSPTPPRSRHRQRAQTATLRRRERESAAASEIRARARHEVKIPRTRCAQTHRGEKSSSRSCTTPGRERDSCLCVHRCQLTNGGKSAAAAQNRRASGAASACGRTRVAPHAASWPKRLTRSALSRPPSPLVPTPAPAEPSWPSMSRAARPVKGGALGLTRERRKRSPAAVPRRCQDEDDVSRASDSAVEGRSGTRRGTGTAESARGHKRGGSRQRQRPLVRVGVIRALLSLVLTV</sequence>
<comment type="caution">
    <text evidence="2">The sequence shown here is derived from an EMBL/GenBank/DDBJ whole genome shotgun (WGS) entry which is preliminary data.</text>
</comment>
<dbReference type="EMBL" id="SOZI01000036">
    <property type="protein sequence ID" value="TNY21805.1"/>
    <property type="molecule type" value="Genomic_DNA"/>
</dbReference>
<evidence type="ECO:0000313" key="2">
    <source>
        <dbReference type="EMBL" id="TNY21805.1"/>
    </source>
</evidence>
<accession>A0A5C5FYT3</accession>
<name>A0A5C5FYT3_9BASI</name>
<feature type="compositionally biased region" description="Basic residues" evidence="1">
    <location>
        <begin position="220"/>
        <end position="231"/>
    </location>
</feature>
<feature type="region of interest" description="Disordered" evidence="1">
    <location>
        <begin position="113"/>
        <end position="231"/>
    </location>
</feature>
<feature type="region of interest" description="Disordered" evidence="1">
    <location>
        <begin position="1"/>
        <end position="82"/>
    </location>
</feature>
<protein>
    <submittedName>
        <fullName evidence="2">Uncharacterized protein</fullName>
    </submittedName>
</protein>
<gene>
    <name evidence="2" type="ORF">DMC30DRAFT_393941</name>
</gene>